<accession>A0ABQ0VGV2</accession>
<dbReference type="Proteomes" id="UP000321175">
    <property type="component" value="Unassembled WGS sequence"/>
</dbReference>
<gene>
    <name evidence="1" type="ORF">EMU01_30430</name>
</gene>
<keyword evidence="2" id="KW-1185">Reference proteome</keyword>
<evidence type="ECO:0008006" key="3">
    <source>
        <dbReference type="Google" id="ProtNLM"/>
    </source>
</evidence>
<organism evidence="1 2">
    <name type="scientific">Enterococcus mundtii</name>
    <dbReference type="NCBI Taxonomy" id="53346"/>
    <lineage>
        <taxon>Bacteria</taxon>
        <taxon>Bacillati</taxon>
        <taxon>Bacillota</taxon>
        <taxon>Bacilli</taxon>
        <taxon>Lactobacillales</taxon>
        <taxon>Enterococcaceae</taxon>
        <taxon>Enterococcus</taxon>
    </lineage>
</organism>
<evidence type="ECO:0000313" key="1">
    <source>
        <dbReference type="EMBL" id="GEL81899.1"/>
    </source>
</evidence>
<comment type="caution">
    <text evidence="1">The sequence shown here is derived from an EMBL/GenBank/DDBJ whole genome shotgun (WGS) entry which is preliminary data.</text>
</comment>
<sequence>MDSSRYRYDYPFKRPMTKKSTVDKLLSYDSTLKRAYDTGQFFLYHYKKDTNNFSKWRLPKI</sequence>
<name>A0ABQ0VGV2_ENTMU</name>
<reference evidence="1 2" key="1">
    <citation type="submission" date="2019-07" db="EMBL/GenBank/DDBJ databases">
        <title>Whole genome shotgun sequence of Enterococcus mundtii NBRC 100490.</title>
        <authorList>
            <person name="Hosoyama A."/>
            <person name="Uohara A."/>
            <person name="Ohji S."/>
            <person name="Ichikawa N."/>
        </authorList>
    </citation>
    <scope>NUCLEOTIDE SEQUENCE [LARGE SCALE GENOMIC DNA]</scope>
    <source>
        <strain evidence="1 2">NBRC 100490</strain>
    </source>
</reference>
<protein>
    <recommendedName>
        <fullName evidence="3">Integrase</fullName>
    </recommendedName>
</protein>
<evidence type="ECO:0000313" key="2">
    <source>
        <dbReference type="Proteomes" id="UP000321175"/>
    </source>
</evidence>
<dbReference type="EMBL" id="BJWA01000044">
    <property type="protein sequence ID" value="GEL81899.1"/>
    <property type="molecule type" value="Genomic_DNA"/>
</dbReference>
<proteinExistence type="predicted"/>